<evidence type="ECO:0000256" key="4">
    <source>
        <dbReference type="PIRSR" id="PIRSR011789-1"/>
    </source>
</evidence>
<evidence type="ECO:0000313" key="7">
    <source>
        <dbReference type="EMBL" id="CAG2197079.1"/>
    </source>
</evidence>
<evidence type="ECO:0000256" key="3">
    <source>
        <dbReference type="ARBA" id="ARBA00034031"/>
    </source>
</evidence>
<dbReference type="InterPro" id="IPR006677">
    <property type="entry name" value="tRNA_intron_Endonuc_cat-like"/>
</dbReference>
<keyword evidence="8" id="KW-1185">Reference proteome</keyword>
<dbReference type="AlphaFoldDB" id="A0A8S3QW04"/>
<evidence type="ECO:0000256" key="5">
    <source>
        <dbReference type="SAM" id="MobiDB-lite"/>
    </source>
</evidence>
<name>A0A8S3QW04_MYTED</name>
<dbReference type="GO" id="GO:0005737">
    <property type="term" value="C:cytoplasm"/>
    <property type="evidence" value="ECO:0007669"/>
    <property type="project" value="TreeGrafter"/>
</dbReference>
<keyword evidence="7" id="KW-0456">Lyase</keyword>
<dbReference type="GO" id="GO:0000379">
    <property type="term" value="P:tRNA-type intron splice site recognition and cleavage"/>
    <property type="evidence" value="ECO:0007669"/>
    <property type="project" value="TreeGrafter"/>
</dbReference>
<dbReference type="Gene3D" id="3.40.1350.10">
    <property type="match status" value="1"/>
</dbReference>
<dbReference type="InterPro" id="IPR036167">
    <property type="entry name" value="tRNA_intron_Endo_cat-like_sf"/>
</dbReference>
<accession>A0A8S3QW04</accession>
<proteinExistence type="inferred from homology"/>
<dbReference type="EC" id="4.6.1.16" evidence="2"/>
<dbReference type="InterPro" id="IPR006676">
    <property type="entry name" value="tRNA_splic"/>
</dbReference>
<gene>
    <name evidence="7" type="ORF">MEDL_11911</name>
</gene>
<feature type="domain" description="tRNA intron endonuclease catalytic" evidence="6">
    <location>
        <begin position="431"/>
        <end position="521"/>
    </location>
</feature>
<dbReference type="PANTHER" id="PTHR21227:SF0">
    <property type="entry name" value="TRNA-SPLICING ENDONUCLEASE SUBUNIT SEN2"/>
    <property type="match status" value="1"/>
</dbReference>
<dbReference type="GO" id="GO:0000214">
    <property type="term" value="C:tRNA-intron endonuclease complex"/>
    <property type="evidence" value="ECO:0007669"/>
    <property type="project" value="InterPro"/>
</dbReference>
<dbReference type="EMBL" id="CAJPWZ010000612">
    <property type="protein sequence ID" value="CAG2197079.1"/>
    <property type="molecule type" value="Genomic_DNA"/>
</dbReference>
<dbReference type="PANTHER" id="PTHR21227">
    <property type="entry name" value="TRNA-SPLICING ENDONUCLEASE SUBUNIT SEN2"/>
    <property type="match status" value="1"/>
</dbReference>
<sequence>MAFSKLVNPKKKKRVHAAKESPFPVPIATEQYENTWFYYTGYLHDNHIEIKHSGDIDRLYKMGFFGKGTLSRSKPEFNQRFKTVAIPNKKKEIINARIMGRRSYVHRLNWYLEQIKGTSGCYTEYDSSEELKEDSDTEISKDGNSELKFSVTVTKDEENTSNPNIDDGNKLFHSQTKPLKAMPTDLLAEPVSQWETSNTGSKEDLWEEDADFWGDESSSASVSGINKTQNIAMYKSEDIWNDDSKKKSELLEVTEVMDNDSSKRKNVISQLDKYSEKESISGHENHGDVNKLTKETQFNQREAISIDNPEIKMSVEIDSKNSDFQISQTNVLDNVLPLKTENSKLSDIESTDSDIDPLCKSDDTEGELFIVDDSDNEGEDPFFVKENLHLSFEEAFFLSYGLGCLVVKDEKERTPDLTEMWQTFSSKQQTFIPNYIAYHYYRSKGWVPKTGLKFGSDFIIYKEGPAFYHGSYSVIVKMVWEDSLEEDPQYHTRDFTWTNLAGLNRLTEQVSKEVLLCHVIRPNSLTEEDLLSPKCIPQFKVKEVVISRWVSSQEREKHTEEIP</sequence>
<dbReference type="OrthoDB" id="10249562at2759"/>
<dbReference type="Pfam" id="PF01974">
    <property type="entry name" value="tRNA_int_endo"/>
    <property type="match status" value="1"/>
</dbReference>
<feature type="active site" evidence="4">
    <location>
        <position position="469"/>
    </location>
</feature>
<comment type="similarity">
    <text evidence="1">Belongs to the tRNA-intron endonuclease family.</text>
</comment>
<dbReference type="CDD" id="cd22363">
    <property type="entry name" value="tRNA-intron_lyase_C"/>
    <property type="match status" value="1"/>
</dbReference>
<feature type="region of interest" description="Disordered" evidence="5">
    <location>
        <begin position="275"/>
        <end position="296"/>
    </location>
</feature>
<evidence type="ECO:0000256" key="1">
    <source>
        <dbReference type="ARBA" id="ARBA00008078"/>
    </source>
</evidence>
<reference evidence="7" key="1">
    <citation type="submission" date="2021-03" db="EMBL/GenBank/DDBJ databases">
        <authorList>
            <person name="Bekaert M."/>
        </authorList>
    </citation>
    <scope>NUCLEOTIDE SEQUENCE</scope>
</reference>
<dbReference type="InterPro" id="IPR011856">
    <property type="entry name" value="tRNA_endonuc-like_dom_sf"/>
</dbReference>
<evidence type="ECO:0000256" key="2">
    <source>
        <dbReference type="ARBA" id="ARBA00012573"/>
    </source>
</evidence>
<comment type="catalytic activity">
    <reaction evidence="3">
        <text>pretRNA = a 3'-half-tRNA molecule with a 5'-OH end + a 5'-half-tRNA molecule with a 2',3'-cyclic phosphate end + an intron with a 2',3'-cyclic phosphate and a 5'-hydroxyl terminus.</text>
        <dbReference type="EC" id="4.6.1.16"/>
    </reaction>
</comment>
<dbReference type="SUPFAM" id="SSF53032">
    <property type="entry name" value="tRNA-intron endonuclease catalytic domain-like"/>
    <property type="match status" value="1"/>
</dbReference>
<organism evidence="7 8">
    <name type="scientific">Mytilus edulis</name>
    <name type="common">Blue mussel</name>
    <dbReference type="NCBI Taxonomy" id="6550"/>
    <lineage>
        <taxon>Eukaryota</taxon>
        <taxon>Metazoa</taxon>
        <taxon>Spiralia</taxon>
        <taxon>Lophotrochozoa</taxon>
        <taxon>Mollusca</taxon>
        <taxon>Bivalvia</taxon>
        <taxon>Autobranchia</taxon>
        <taxon>Pteriomorphia</taxon>
        <taxon>Mytilida</taxon>
        <taxon>Mytiloidea</taxon>
        <taxon>Mytilidae</taxon>
        <taxon>Mytilinae</taxon>
        <taxon>Mytilus</taxon>
    </lineage>
</organism>
<evidence type="ECO:0000313" key="8">
    <source>
        <dbReference type="Proteomes" id="UP000683360"/>
    </source>
</evidence>
<dbReference type="Proteomes" id="UP000683360">
    <property type="component" value="Unassembled WGS sequence"/>
</dbReference>
<protein>
    <recommendedName>
        <fullName evidence="2">tRNA-intron lyase</fullName>
        <ecNumber evidence="2">4.6.1.16</ecNumber>
    </recommendedName>
</protein>
<comment type="caution">
    <text evidence="7">The sequence shown here is derived from an EMBL/GenBank/DDBJ whole genome shotgun (WGS) entry which is preliminary data.</text>
</comment>
<feature type="active site" evidence="4">
    <location>
        <position position="461"/>
    </location>
</feature>
<dbReference type="GO" id="GO:0000213">
    <property type="term" value="F:tRNA-intron lyase activity"/>
    <property type="evidence" value="ECO:0007669"/>
    <property type="project" value="UniProtKB-EC"/>
</dbReference>
<evidence type="ECO:0000259" key="6">
    <source>
        <dbReference type="Pfam" id="PF01974"/>
    </source>
</evidence>
<feature type="compositionally biased region" description="Basic and acidic residues" evidence="5">
    <location>
        <begin position="275"/>
        <end position="294"/>
    </location>
</feature>
<dbReference type="GO" id="GO:0003676">
    <property type="term" value="F:nucleic acid binding"/>
    <property type="evidence" value="ECO:0007669"/>
    <property type="project" value="InterPro"/>
</dbReference>
<feature type="active site" evidence="4">
    <location>
        <position position="512"/>
    </location>
</feature>